<dbReference type="EMBL" id="JACCCV010000003">
    <property type="protein sequence ID" value="NYF54157.1"/>
    <property type="molecule type" value="Genomic_DNA"/>
</dbReference>
<evidence type="ECO:0000313" key="2">
    <source>
        <dbReference type="Proteomes" id="UP000534186"/>
    </source>
</evidence>
<proteinExistence type="predicted"/>
<comment type="caution">
    <text evidence="1">The sequence shown here is derived from an EMBL/GenBank/DDBJ whole genome shotgun (WGS) entry which is preliminary data.</text>
</comment>
<organism evidence="1 2">
    <name type="scientific">Tunturiibacter lichenicola</name>
    <dbReference type="NCBI Taxonomy" id="2051959"/>
    <lineage>
        <taxon>Bacteria</taxon>
        <taxon>Pseudomonadati</taxon>
        <taxon>Acidobacteriota</taxon>
        <taxon>Terriglobia</taxon>
        <taxon>Terriglobales</taxon>
        <taxon>Acidobacteriaceae</taxon>
        <taxon>Tunturiibacter</taxon>
    </lineage>
</organism>
<dbReference type="AlphaFoldDB" id="A0A7Y9NRQ7"/>
<sequence>MAVLGGSVIGASTPVLSNFVLQRSVTRRELTNREIAQREELYSEFIQQGTLSYAKALSQSLDNLDEIVAMYALVNRIRLFASASVLEGAEAFVKKLVERFGEKNMSLDQMRSIALEQHADPLNDFALKCRAELRAIYASGNWKGA</sequence>
<gene>
    <name evidence="1" type="ORF">HDF12_004579</name>
</gene>
<protein>
    <submittedName>
        <fullName evidence="1">Uncharacterized protein</fullName>
    </submittedName>
</protein>
<accession>A0A7Y9NRQ7</accession>
<name>A0A7Y9NRQ7_9BACT</name>
<dbReference type="Proteomes" id="UP000534186">
    <property type="component" value="Unassembled WGS sequence"/>
</dbReference>
<evidence type="ECO:0000313" key="1">
    <source>
        <dbReference type="EMBL" id="NYF54157.1"/>
    </source>
</evidence>
<reference evidence="1 2" key="1">
    <citation type="submission" date="2020-07" db="EMBL/GenBank/DDBJ databases">
        <title>Genomic Encyclopedia of Type Strains, Phase IV (KMG-V): Genome sequencing to study the core and pangenomes of soil and plant-associated prokaryotes.</title>
        <authorList>
            <person name="Whitman W."/>
        </authorList>
    </citation>
    <scope>NUCLEOTIDE SEQUENCE [LARGE SCALE GENOMIC DNA]</scope>
    <source>
        <strain evidence="1 2">M8UP30</strain>
    </source>
</reference>